<name>A0A5B7IPT9_PORTR</name>
<gene>
    <name evidence="2" type="ORF">E2C01_078289</name>
</gene>
<organism evidence="2 3">
    <name type="scientific">Portunus trituberculatus</name>
    <name type="common">Swimming crab</name>
    <name type="synonym">Neptunus trituberculatus</name>
    <dbReference type="NCBI Taxonomy" id="210409"/>
    <lineage>
        <taxon>Eukaryota</taxon>
        <taxon>Metazoa</taxon>
        <taxon>Ecdysozoa</taxon>
        <taxon>Arthropoda</taxon>
        <taxon>Crustacea</taxon>
        <taxon>Multicrustacea</taxon>
        <taxon>Malacostraca</taxon>
        <taxon>Eumalacostraca</taxon>
        <taxon>Eucarida</taxon>
        <taxon>Decapoda</taxon>
        <taxon>Pleocyemata</taxon>
        <taxon>Brachyura</taxon>
        <taxon>Eubrachyura</taxon>
        <taxon>Portunoidea</taxon>
        <taxon>Portunidae</taxon>
        <taxon>Portuninae</taxon>
        <taxon>Portunus</taxon>
    </lineage>
</organism>
<comment type="caution">
    <text evidence="2">The sequence shown here is derived from an EMBL/GenBank/DDBJ whole genome shotgun (WGS) entry which is preliminary data.</text>
</comment>
<sequence>MKKIYNDNNSDTSLHFYQQYYCHYHHYCHYHYCYHHHHHHHHQNKRDNRSSRQQANRQGRGRQAGRDTLPPSASMTPLAAPASGGITSRRRGTDDDNDKDFTIAGEFRNDDKMADLMEHS</sequence>
<evidence type="ECO:0000313" key="3">
    <source>
        <dbReference type="Proteomes" id="UP000324222"/>
    </source>
</evidence>
<protein>
    <submittedName>
        <fullName evidence="2">Uncharacterized protein</fullName>
    </submittedName>
</protein>
<feature type="compositionally biased region" description="Basic and acidic residues" evidence="1">
    <location>
        <begin position="107"/>
        <end position="120"/>
    </location>
</feature>
<evidence type="ECO:0000313" key="2">
    <source>
        <dbReference type="EMBL" id="MPC83577.1"/>
    </source>
</evidence>
<dbReference type="EMBL" id="VSRR010062867">
    <property type="protein sequence ID" value="MPC83577.1"/>
    <property type="molecule type" value="Genomic_DNA"/>
</dbReference>
<proteinExistence type="predicted"/>
<feature type="region of interest" description="Disordered" evidence="1">
    <location>
        <begin position="38"/>
        <end position="120"/>
    </location>
</feature>
<dbReference type="AlphaFoldDB" id="A0A5B7IPT9"/>
<evidence type="ECO:0000256" key="1">
    <source>
        <dbReference type="SAM" id="MobiDB-lite"/>
    </source>
</evidence>
<reference evidence="2 3" key="1">
    <citation type="submission" date="2019-05" db="EMBL/GenBank/DDBJ databases">
        <title>Another draft genome of Portunus trituberculatus and its Hox gene families provides insights of decapod evolution.</title>
        <authorList>
            <person name="Jeong J.-H."/>
            <person name="Song I."/>
            <person name="Kim S."/>
            <person name="Choi T."/>
            <person name="Kim D."/>
            <person name="Ryu S."/>
            <person name="Kim W."/>
        </authorList>
    </citation>
    <scope>NUCLEOTIDE SEQUENCE [LARGE SCALE GENOMIC DNA]</scope>
    <source>
        <tissue evidence="2">Muscle</tissue>
    </source>
</reference>
<keyword evidence="3" id="KW-1185">Reference proteome</keyword>
<accession>A0A5B7IPT9</accession>
<dbReference type="Proteomes" id="UP000324222">
    <property type="component" value="Unassembled WGS sequence"/>
</dbReference>